<accession>A0A8S9IKZ6</accession>
<sequence>MTPSLDQWEKDLFFRVAEEVQESTVNSRTIRVARSVREQESDSHCLLPVMTKRNFKEISVAAASSPMNGGDVSVVKDVSHIPEIKASDVLNAYKRICIDWV</sequence>
<keyword evidence="3" id="KW-1185">Reference proteome</keyword>
<dbReference type="Proteomes" id="UP000266723">
    <property type="component" value="Unassembled WGS sequence"/>
</dbReference>
<dbReference type="OrthoDB" id="10322846at2759"/>
<organism evidence="1">
    <name type="scientific">Brassica cretica</name>
    <name type="common">Mustard</name>
    <dbReference type="NCBI Taxonomy" id="69181"/>
    <lineage>
        <taxon>Eukaryota</taxon>
        <taxon>Viridiplantae</taxon>
        <taxon>Streptophyta</taxon>
        <taxon>Embryophyta</taxon>
        <taxon>Tracheophyta</taxon>
        <taxon>Spermatophyta</taxon>
        <taxon>Magnoliopsida</taxon>
        <taxon>eudicotyledons</taxon>
        <taxon>Gunneridae</taxon>
        <taxon>Pentapetalae</taxon>
        <taxon>rosids</taxon>
        <taxon>malvids</taxon>
        <taxon>Brassicales</taxon>
        <taxon>Brassicaceae</taxon>
        <taxon>Brassiceae</taxon>
        <taxon>Brassica</taxon>
    </lineage>
</organism>
<protein>
    <submittedName>
        <fullName evidence="1">Uncharacterized protein</fullName>
    </submittedName>
</protein>
<name>A0A8S9IKZ6_BRACR</name>
<dbReference type="EMBL" id="QGKV02000759">
    <property type="protein sequence ID" value="KAF3564002.1"/>
    <property type="molecule type" value="Genomic_DNA"/>
</dbReference>
<reference evidence="2" key="2">
    <citation type="submission" date="2019-12" db="EMBL/GenBank/DDBJ databases">
        <authorList>
            <person name="Studholme D.J."/>
            <person name="Sarris P."/>
        </authorList>
    </citation>
    <scope>NUCLEOTIDE SEQUENCE</scope>
    <source>
        <strain evidence="2">PFS-1207/04</strain>
        <tissue evidence="2">Leaf</tissue>
    </source>
</reference>
<dbReference type="EMBL" id="QGKY02001015">
    <property type="protein sequence ID" value="KAF2570115.1"/>
    <property type="molecule type" value="Genomic_DNA"/>
</dbReference>
<reference evidence="1" key="1">
    <citation type="submission" date="2019-12" db="EMBL/GenBank/DDBJ databases">
        <title>Genome sequencing and annotation of Brassica cretica.</title>
        <authorList>
            <person name="Studholme D.J."/>
            <person name="Sarris P.F."/>
        </authorList>
    </citation>
    <scope>NUCLEOTIDE SEQUENCE</scope>
    <source>
        <strain evidence="1">PFS-102/07</strain>
        <tissue evidence="1">Leaf</tissue>
    </source>
</reference>
<gene>
    <name evidence="2" type="ORF">DY000_02018269</name>
    <name evidence="1" type="ORF">F2Q70_00005709</name>
</gene>
<evidence type="ECO:0000313" key="1">
    <source>
        <dbReference type="EMBL" id="KAF2570115.1"/>
    </source>
</evidence>
<reference evidence="2 3" key="3">
    <citation type="journal article" date="2020" name="BMC Genomics">
        <title>Intraspecific diversification of the crop wild relative Brassica cretica Lam. using demographic model selection.</title>
        <authorList>
            <person name="Kioukis A."/>
            <person name="Michalopoulou V.A."/>
            <person name="Briers L."/>
            <person name="Pirintsos S."/>
            <person name="Studholme D.J."/>
            <person name="Pavlidis P."/>
            <person name="Sarris P.F."/>
        </authorList>
    </citation>
    <scope>NUCLEOTIDE SEQUENCE [LARGE SCALE GENOMIC DNA]</scope>
    <source>
        <strain evidence="3">cv. PFS-1207/04</strain>
        <strain evidence="2">PFS-1207/04</strain>
    </source>
</reference>
<evidence type="ECO:0000313" key="2">
    <source>
        <dbReference type="EMBL" id="KAF3564002.1"/>
    </source>
</evidence>
<comment type="caution">
    <text evidence="1">The sequence shown here is derived from an EMBL/GenBank/DDBJ whole genome shotgun (WGS) entry which is preliminary data.</text>
</comment>
<proteinExistence type="predicted"/>
<evidence type="ECO:0000313" key="3">
    <source>
        <dbReference type="Proteomes" id="UP000266723"/>
    </source>
</evidence>
<dbReference type="AlphaFoldDB" id="A0A8S9IKZ6"/>